<feature type="domain" description="NWD1/2-like winged helix-turn-helix" evidence="5">
    <location>
        <begin position="614"/>
        <end position="724"/>
    </location>
</feature>
<accession>A0A9P0GYQ8</accession>
<evidence type="ECO:0000313" key="7">
    <source>
        <dbReference type="Proteomes" id="UP001152798"/>
    </source>
</evidence>
<dbReference type="Proteomes" id="UP001152798">
    <property type="component" value="Chromosome 2"/>
</dbReference>
<dbReference type="PANTHER" id="PTHR19871:SF37">
    <property type="entry name" value="GH25853P"/>
    <property type="match status" value="1"/>
</dbReference>
<dbReference type="AlphaFoldDB" id="A0A9P0GYQ8"/>
<dbReference type="InterPro" id="IPR015943">
    <property type="entry name" value="WD40/YVTN_repeat-like_dom_sf"/>
</dbReference>
<sequence>SPSYQVTTDNKYEDKKEEEKKSRVQAGVVLSVATTYPETVNPKQPMLSAPVPASILDVTPAKSKLERVSSPRSFAQEQISATKERKIVIYVCAADSQDCKVEKSLLHNEVYPELRQTLQKADFELHLVDLHWSIQDKTAEPAELCLHELARQSERAYIIPVVFLNDSLGAPLLPKTLECADYEAAFQISDKSLGKWYTKDEQAQPPCYRLKPASAHVRNLKSSIKEERDKALKEWRLEVDKILAIMLSSFQEELRDTYLSTVVEQEVQSTLLMSRELASRCIWLHRAAHTQPSQSQLTPSDQELKRRLELLKATCKSQLEDCNILKVVPAAGSDHSEQPDYLSQVVSLLKKRLGNIVDTIMEEHSVKSCLTGLEIAKEITWHRRSAQKNSLCGTNRQTLLDLVEKSEGDGVIVFTGPEGCGKSALLARLVSHVKGEVIYRQVGISRYSSTLVCLLLSILRELEGENINQWTYPHTVDTYSNRLYQALEKSGNKKHTILIIDGIDQFREFGLNVVTWLPRSLPKGVKIVVSVSDTSDLLISKLKTHLDKTNAKFISVPDLSKEEGEIILMSSILEYNHSINPSIQDCVVSSLSACTLPLYVKVLAWQTTWCSEYQIALEPQSVLRDQLSTMLQELETMLGKEQVEKALCLLCSSKWGLTDSEILDIFCSDSAFHTPTTYLPWAGACLFWSKLTRHLGPFLEHGEDCANLLVDPSLAKTVRERYRSKMSWARTLLYRYFTGQLWEDGKKIKARMLLQPTKFGETIFNRRKLEELPYLTFKTQGTAIKYSLDPDWMFDKLCGSTVHQLLQDLYLENENEDIAWLCKFLETCSPALEYDGRQLYAQIARYRFPLATPLGQMLQGPPRVVSLIESETEEDEDMMAEINLVVRLPYNYSFVVTVSTSSEEICVWDISRCKRVRRLKEVPQPSALQMVDDFKCVVLCKRELRTYDLNTGSLLTILKGVMNQKMPYFGLHDADHLVALSRNRMYVNLMNLTTGDLVTTFKAGEDRFLNSLLVSGDGRILVCGDETQKPMPLLVWNLSSRKLLYDLRIPQHDFLTNLSAITHNGSYVSVVAKEVDEPSPNYIVVYDLQSGTLFKKWKRGVDTVSVDISSTESCVVSGHADLSIIVWDLVTGNCRWRLKGHSSAPDYLRLSPSGSILLSRSTLSDTALRLWNLSDGGLLAVFSPDCPLKASDLTDTYVILSLDSGKRFTSLQLQGPGYTFRAKEEIYGDDELR</sequence>
<gene>
    <name evidence="6" type="ORF">NEZAVI_LOCUS3473</name>
</gene>
<dbReference type="PROSITE" id="PS50818">
    <property type="entry name" value="INTEIN_C_TER"/>
    <property type="match status" value="1"/>
</dbReference>
<name>A0A9P0GYQ8_NEZVI</name>
<dbReference type="EMBL" id="OV725078">
    <property type="protein sequence ID" value="CAH1392699.1"/>
    <property type="molecule type" value="Genomic_DNA"/>
</dbReference>
<evidence type="ECO:0000313" key="6">
    <source>
        <dbReference type="EMBL" id="CAH1392699.1"/>
    </source>
</evidence>
<dbReference type="InterPro" id="IPR057588">
    <property type="entry name" value="NWD1/2-like_WH"/>
</dbReference>
<dbReference type="Gene3D" id="3.40.50.300">
    <property type="entry name" value="P-loop containing nucleotide triphosphate hydrolases"/>
    <property type="match status" value="1"/>
</dbReference>
<dbReference type="PANTHER" id="PTHR19871">
    <property type="entry name" value="BETA TRANSDUCIN-RELATED PROTEIN"/>
    <property type="match status" value="1"/>
</dbReference>
<dbReference type="InterPro" id="IPR011047">
    <property type="entry name" value="Quinoprotein_ADH-like_sf"/>
</dbReference>
<feature type="domain" description="Orc1-like AAA ATPase" evidence="4">
    <location>
        <begin position="396"/>
        <end position="524"/>
    </location>
</feature>
<dbReference type="InterPro" id="IPR052752">
    <property type="entry name" value="NACHT-WD_repeat"/>
</dbReference>
<dbReference type="SUPFAM" id="SSF52540">
    <property type="entry name" value="P-loop containing nucleoside triphosphate hydrolases"/>
    <property type="match status" value="1"/>
</dbReference>
<keyword evidence="1" id="KW-0853">WD repeat</keyword>
<dbReference type="InterPro" id="IPR027417">
    <property type="entry name" value="P-loop_NTPase"/>
</dbReference>
<evidence type="ECO:0000259" key="5">
    <source>
        <dbReference type="Pfam" id="PF25469"/>
    </source>
</evidence>
<proteinExistence type="predicted"/>
<reference evidence="6" key="1">
    <citation type="submission" date="2022-01" db="EMBL/GenBank/DDBJ databases">
        <authorList>
            <person name="King R."/>
        </authorList>
    </citation>
    <scope>NUCLEOTIDE SEQUENCE</scope>
</reference>
<dbReference type="InterPro" id="IPR030934">
    <property type="entry name" value="Intein_C"/>
</dbReference>
<feature type="non-terminal residue" evidence="6">
    <location>
        <position position="1"/>
    </location>
</feature>
<keyword evidence="7" id="KW-1185">Reference proteome</keyword>
<dbReference type="SMART" id="SM00320">
    <property type="entry name" value="WD40"/>
    <property type="match status" value="3"/>
</dbReference>
<dbReference type="InterPro" id="IPR001680">
    <property type="entry name" value="WD40_rpt"/>
</dbReference>
<dbReference type="Pfam" id="PF25469">
    <property type="entry name" value="WHD_NWD1"/>
    <property type="match status" value="1"/>
</dbReference>
<evidence type="ECO:0000256" key="2">
    <source>
        <dbReference type="ARBA" id="ARBA00022737"/>
    </source>
</evidence>
<dbReference type="InterPro" id="IPR041664">
    <property type="entry name" value="AAA_16"/>
</dbReference>
<dbReference type="SUPFAM" id="SSF50998">
    <property type="entry name" value="Quinoprotein alcohol dehydrogenase-like"/>
    <property type="match status" value="1"/>
</dbReference>
<keyword evidence="2" id="KW-0677">Repeat</keyword>
<evidence type="ECO:0000256" key="1">
    <source>
        <dbReference type="ARBA" id="ARBA00022574"/>
    </source>
</evidence>
<evidence type="ECO:0000259" key="4">
    <source>
        <dbReference type="Pfam" id="PF13191"/>
    </source>
</evidence>
<dbReference type="Pfam" id="PF13191">
    <property type="entry name" value="AAA_16"/>
    <property type="match status" value="1"/>
</dbReference>
<feature type="region of interest" description="Disordered" evidence="3">
    <location>
        <begin position="1"/>
        <end position="20"/>
    </location>
</feature>
<organism evidence="6 7">
    <name type="scientific">Nezara viridula</name>
    <name type="common">Southern green stink bug</name>
    <name type="synonym">Cimex viridulus</name>
    <dbReference type="NCBI Taxonomy" id="85310"/>
    <lineage>
        <taxon>Eukaryota</taxon>
        <taxon>Metazoa</taxon>
        <taxon>Ecdysozoa</taxon>
        <taxon>Arthropoda</taxon>
        <taxon>Hexapoda</taxon>
        <taxon>Insecta</taxon>
        <taxon>Pterygota</taxon>
        <taxon>Neoptera</taxon>
        <taxon>Paraneoptera</taxon>
        <taxon>Hemiptera</taxon>
        <taxon>Heteroptera</taxon>
        <taxon>Panheteroptera</taxon>
        <taxon>Pentatomomorpha</taxon>
        <taxon>Pentatomoidea</taxon>
        <taxon>Pentatomidae</taxon>
        <taxon>Pentatominae</taxon>
        <taxon>Nezara</taxon>
    </lineage>
</organism>
<feature type="compositionally biased region" description="Basic and acidic residues" evidence="3">
    <location>
        <begin position="10"/>
        <end position="20"/>
    </location>
</feature>
<evidence type="ECO:0000256" key="3">
    <source>
        <dbReference type="SAM" id="MobiDB-lite"/>
    </source>
</evidence>
<protein>
    <submittedName>
        <fullName evidence="6">Uncharacterized protein</fullName>
    </submittedName>
</protein>
<dbReference type="OrthoDB" id="2325716at2759"/>
<dbReference type="Gene3D" id="2.130.10.10">
    <property type="entry name" value="YVTN repeat-like/Quinoprotein amine dehydrogenase"/>
    <property type="match status" value="2"/>
</dbReference>